<dbReference type="InterPro" id="IPR036361">
    <property type="entry name" value="SAP_dom_sf"/>
</dbReference>
<dbReference type="InterPro" id="IPR051274">
    <property type="entry name" value="3-5_Exoribonuclease"/>
</dbReference>
<dbReference type="InterPro" id="IPR047201">
    <property type="entry name" value="ERI-1_3'hExo-like"/>
</dbReference>
<dbReference type="AlphaFoldDB" id="A0A210QD22"/>
<dbReference type="GO" id="GO:0003676">
    <property type="term" value="F:nucleic acid binding"/>
    <property type="evidence" value="ECO:0007669"/>
    <property type="project" value="InterPro"/>
</dbReference>
<organism evidence="6 7">
    <name type="scientific">Mizuhopecten yessoensis</name>
    <name type="common">Japanese scallop</name>
    <name type="synonym">Patinopecten yessoensis</name>
    <dbReference type="NCBI Taxonomy" id="6573"/>
    <lineage>
        <taxon>Eukaryota</taxon>
        <taxon>Metazoa</taxon>
        <taxon>Spiralia</taxon>
        <taxon>Lophotrochozoa</taxon>
        <taxon>Mollusca</taxon>
        <taxon>Bivalvia</taxon>
        <taxon>Autobranchia</taxon>
        <taxon>Pteriomorphia</taxon>
        <taxon>Pectinida</taxon>
        <taxon>Pectinoidea</taxon>
        <taxon>Pectinidae</taxon>
        <taxon>Mizuhopecten</taxon>
    </lineage>
</organism>
<dbReference type="CDD" id="cd06133">
    <property type="entry name" value="ERI-1_3'hExo_like"/>
    <property type="match status" value="1"/>
</dbReference>
<protein>
    <submittedName>
        <fullName evidence="6">3'-5' exoribonuclease 1</fullName>
    </submittedName>
</protein>
<evidence type="ECO:0000256" key="4">
    <source>
        <dbReference type="SAM" id="MobiDB-lite"/>
    </source>
</evidence>
<keyword evidence="2" id="KW-0378">Hydrolase</keyword>
<evidence type="ECO:0000256" key="3">
    <source>
        <dbReference type="ARBA" id="ARBA00022839"/>
    </source>
</evidence>
<dbReference type="Pfam" id="PF00929">
    <property type="entry name" value="RNase_T"/>
    <property type="match status" value="1"/>
</dbReference>
<dbReference type="SUPFAM" id="SSF53098">
    <property type="entry name" value="Ribonuclease H-like"/>
    <property type="match status" value="1"/>
</dbReference>
<gene>
    <name evidence="6" type="ORF">KP79_PYT17686</name>
</gene>
<evidence type="ECO:0000259" key="5">
    <source>
        <dbReference type="SMART" id="SM00479"/>
    </source>
</evidence>
<dbReference type="GO" id="GO:0000175">
    <property type="term" value="F:3'-5'-RNA exonuclease activity"/>
    <property type="evidence" value="ECO:0007669"/>
    <property type="project" value="InterPro"/>
</dbReference>
<dbReference type="PANTHER" id="PTHR23044">
    <property type="entry name" value="3'-5' EXONUCLEASE ERI1-RELATED"/>
    <property type="match status" value="1"/>
</dbReference>
<dbReference type="InterPro" id="IPR036397">
    <property type="entry name" value="RNaseH_sf"/>
</dbReference>
<dbReference type="FunFam" id="3.30.420.10:FF:000034">
    <property type="entry name" value="3'-5' exoribonuclease 1"/>
    <property type="match status" value="1"/>
</dbReference>
<dbReference type="EMBL" id="NEDP02004108">
    <property type="protein sequence ID" value="OWF46663.1"/>
    <property type="molecule type" value="Genomic_DNA"/>
</dbReference>
<accession>A0A210QD22</accession>
<dbReference type="Proteomes" id="UP000242188">
    <property type="component" value="Unassembled WGS sequence"/>
</dbReference>
<feature type="region of interest" description="Disordered" evidence="4">
    <location>
        <begin position="1"/>
        <end position="47"/>
    </location>
</feature>
<dbReference type="STRING" id="6573.A0A210QD22"/>
<dbReference type="SMART" id="SM00479">
    <property type="entry name" value="EXOIII"/>
    <property type="match status" value="1"/>
</dbReference>
<dbReference type="GO" id="GO:0005730">
    <property type="term" value="C:nucleolus"/>
    <property type="evidence" value="ECO:0007669"/>
    <property type="project" value="TreeGrafter"/>
</dbReference>
<dbReference type="Gene3D" id="1.10.720.30">
    <property type="entry name" value="SAP domain"/>
    <property type="match status" value="1"/>
</dbReference>
<evidence type="ECO:0000313" key="7">
    <source>
        <dbReference type="Proteomes" id="UP000242188"/>
    </source>
</evidence>
<evidence type="ECO:0000256" key="1">
    <source>
        <dbReference type="ARBA" id="ARBA00022722"/>
    </source>
</evidence>
<keyword evidence="1" id="KW-0540">Nuclease</keyword>
<dbReference type="InterPro" id="IPR012337">
    <property type="entry name" value="RNaseH-like_sf"/>
</dbReference>
<comment type="caution">
    <text evidence="6">The sequence shown here is derived from an EMBL/GenBank/DDBJ whole genome shotgun (WGS) entry which is preliminary data.</text>
</comment>
<dbReference type="InterPro" id="IPR013520">
    <property type="entry name" value="Ribonucl_H"/>
</dbReference>
<feature type="domain" description="Exonuclease" evidence="5">
    <location>
        <begin position="119"/>
        <end position="302"/>
    </location>
</feature>
<sequence>MGSMSTGDVGVHSQSQTQDENEVPNMTGRGAGGGAREKTGHSRAVKDGASDNVYRKLSVINGEINKMSRQQLQERLADLKKDTRGVNDVLKKRLKLYYRQRKLMKANVCVPSTKPMYDFLLVIDFEATCEADTTNYPHEIIEFPIILVDVHQNSVVDEFHSFCRPVLNPQLSEFCTELTGITQTDVDASEEFPAVFQRVEEWMREKHLGEGNKFAVVTDGPWDVSRFLCLQCQHSDHLFPRWAKKWINIRKTYGSFYKCGRKKLEEMLIYLGMKFEGKQHSGRDDSRNIARIAIRLIEDGCKVKVNDFIHNYPGFKFLKFSNLDAELTDSDAEDVDDKLTEESKDVKKKGVKVQRSAHVDDRDVSSAMTRLCINDKREESEEDVSDLMTYYKIQKS</sequence>
<evidence type="ECO:0000256" key="2">
    <source>
        <dbReference type="ARBA" id="ARBA00022801"/>
    </source>
</evidence>
<dbReference type="GO" id="GO:0005737">
    <property type="term" value="C:cytoplasm"/>
    <property type="evidence" value="ECO:0007669"/>
    <property type="project" value="TreeGrafter"/>
</dbReference>
<keyword evidence="7" id="KW-1185">Reference proteome</keyword>
<evidence type="ECO:0000313" key="6">
    <source>
        <dbReference type="EMBL" id="OWF46663.1"/>
    </source>
</evidence>
<keyword evidence="3" id="KW-0269">Exonuclease</keyword>
<dbReference type="Gene3D" id="3.30.420.10">
    <property type="entry name" value="Ribonuclease H-like superfamily/Ribonuclease H"/>
    <property type="match status" value="1"/>
</dbReference>
<dbReference type="OrthoDB" id="448399at2759"/>
<dbReference type="PANTHER" id="PTHR23044:SF61">
    <property type="entry name" value="3'-5' EXORIBONUCLEASE 1-RELATED"/>
    <property type="match status" value="1"/>
</dbReference>
<reference evidence="6 7" key="1">
    <citation type="journal article" date="2017" name="Nat. Ecol. Evol.">
        <title>Scallop genome provides insights into evolution of bilaterian karyotype and development.</title>
        <authorList>
            <person name="Wang S."/>
            <person name="Zhang J."/>
            <person name="Jiao W."/>
            <person name="Li J."/>
            <person name="Xun X."/>
            <person name="Sun Y."/>
            <person name="Guo X."/>
            <person name="Huan P."/>
            <person name="Dong B."/>
            <person name="Zhang L."/>
            <person name="Hu X."/>
            <person name="Sun X."/>
            <person name="Wang J."/>
            <person name="Zhao C."/>
            <person name="Wang Y."/>
            <person name="Wang D."/>
            <person name="Huang X."/>
            <person name="Wang R."/>
            <person name="Lv J."/>
            <person name="Li Y."/>
            <person name="Zhang Z."/>
            <person name="Liu B."/>
            <person name="Lu W."/>
            <person name="Hui Y."/>
            <person name="Liang J."/>
            <person name="Zhou Z."/>
            <person name="Hou R."/>
            <person name="Li X."/>
            <person name="Liu Y."/>
            <person name="Li H."/>
            <person name="Ning X."/>
            <person name="Lin Y."/>
            <person name="Zhao L."/>
            <person name="Xing Q."/>
            <person name="Dou J."/>
            <person name="Li Y."/>
            <person name="Mao J."/>
            <person name="Guo H."/>
            <person name="Dou H."/>
            <person name="Li T."/>
            <person name="Mu C."/>
            <person name="Jiang W."/>
            <person name="Fu Q."/>
            <person name="Fu X."/>
            <person name="Miao Y."/>
            <person name="Liu J."/>
            <person name="Yu Q."/>
            <person name="Li R."/>
            <person name="Liao H."/>
            <person name="Li X."/>
            <person name="Kong Y."/>
            <person name="Jiang Z."/>
            <person name="Chourrout D."/>
            <person name="Li R."/>
            <person name="Bao Z."/>
        </authorList>
    </citation>
    <scope>NUCLEOTIDE SEQUENCE [LARGE SCALE GENOMIC DNA]</scope>
    <source>
        <strain evidence="6 7">PY_sf001</strain>
    </source>
</reference>
<proteinExistence type="predicted"/>
<name>A0A210QD22_MIZYE</name>
<feature type="compositionally biased region" description="Polar residues" evidence="4">
    <location>
        <begin position="1"/>
        <end position="18"/>
    </location>
</feature>
<feature type="compositionally biased region" description="Basic and acidic residues" evidence="4">
    <location>
        <begin position="35"/>
        <end position="47"/>
    </location>
</feature>